<dbReference type="InterPro" id="IPR050324">
    <property type="entry name" value="CDP-alcohol_PTase-I"/>
</dbReference>
<organism evidence="1 2">
    <name type="scientific">Tetrahymena thermophila (strain SB210)</name>
    <dbReference type="NCBI Taxonomy" id="312017"/>
    <lineage>
        <taxon>Eukaryota</taxon>
        <taxon>Sar</taxon>
        <taxon>Alveolata</taxon>
        <taxon>Ciliophora</taxon>
        <taxon>Intramacronucleata</taxon>
        <taxon>Oligohymenophorea</taxon>
        <taxon>Hymenostomatida</taxon>
        <taxon>Tetrahymenina</taxon>
        <taxon>Tetrahymenidae</taxon>
        <taxon>Tetrahymena</taxon>
    </lineage>
</organism>
<dbReference type="NCBIfam" id="TIGR01456">
    <property type="entry name" value="CECR5"/>
    <property type="match status" value="1"/>
</dbReference>
<dbReference type="GO" id="GO:0016787">
    <property type="term" value="F:hydrolase activity"/>
    <property type="evidence" value="ECO:0007669"/>
    <property type="project" value="UniProtKB-KW"/>
</dbReference>
<keyword evidence="1" id="KW-0378">Hydrolase</keyword>
<name>I7MCI6_TETTS</name>
<dbReference type="InterPro" id="IPR006353">
    <property type="entry name" value="HAD-SF_hydro_IIA_CECR5"/>
</dbReference>
<dbReference type="AlphaFoldDB" id="I7MCI6"/>
<dbReference type="HOGENOM" id="CLU_030880_2_1_1"/>
<dbReference type="eggNOG" id="KOG1618">
    <property type="taxonomic scope" value="Eukaryota"/>
</dbReference>
<dbReference type="RefSeq" id="XP_001031677.1">
    <property type="nucleotide sequence ID" value="XM_001031677.1"/>
</dbReference>
<dbReference type="InterPro" id="IPR023214">
    <property type="entry name" value="HAD_sf"/>
</dbReference>
<dbReference type="InterPro" id="IPR036412">
    <property type="entry name" value="HAD-like_sf"/>
</dbReference>
<dbReference type="InParanoid" id="I7MCI6"/>
<gene>
    <name evidence="1" type="ORF">TTHERM_00760610</name>
</gene>
<dbReference type="PANTHER" id="PTHR14269">
    <property type="entry name" value="CDP-DIACYLGLYCEROL--GLYCEROL-3-PHOSPHATE 3-PHOSPHATIDYLTRANSFERASE-RELATED"/>
    <property type="match status" value="1"/>
</dbReference>
<accession>I7MCI6</accession>
<dbReference type="OrthoDB" id="10251048at2759"/>
<proteinExistence type="predicted"/>
<dbReference type="SUPFAM" id="SSF56784">
    <property type="entry name" value="HAD-like"/>
    <property type="match status" value="1"/>
</dbReference>
<dbReference type="Proteomes" id="UP000009168">
    <property type="component" value="Unassembled WGS sequence"/>
</dbReference>
<evidence type="ECO:0000313" key="1">
    <source>
        <dbReference type="EMBL" id="EAR84014.1"/>
    </source>
</evidence>
<dbReference type="GO" id="GO:0046474">
    <property type="term" value="P:glycerophospholipid biosynthetic process"/>
    <property type="evidence" value="ECO:0007669"/>
    <property type="project" value="TreeGrafter"/>
</dbReference>
<dbReference type="STRING" id="312017.I7MCI6"/>
<dbReference type="GeneID" id="7839876"/>
<dbReference type="Gene3D" id="3.40.50.1000">
    <property type="entry name" value="HAD superfamily/HAD-like"/>
    <property type="match status" value="2"/>
</dbReference>
<dbReference type="EMBL" id="GG662440">
    <property type="protein sequence ID" value="EAR84014.1"/>
    <property type="molecule type" value="Genomic_DNA"/>
</dbReference>
<sequence>MEQEIIKVPAIISDIDGVLILGPTPIQEGTEVIKMIQKPLSELAPSRFADEKEMRLPFVLLTNGGGMSEDNFVLKINKIHNLTDDEVNKVRKEQIILNYTPLKSVIQNQYQDKVILVGGHGKSEDIAVYMGAKKYITVTEYLNIYPIIAPIKYQKQCQDTIKEVSQRLGMSPEQLLKDHLQISAIFILYDPDKWEEYIQLITDILTTDDGSISKTQYLPQFEQHIPLYCVSNDLTYQDTFRLPRIVFGCFNIALKSVYKLLYNRELKINQYGKPSPLTYQYAEMHCKNLIQEYNKKSPGKKYEISNFYMIGDNPSSDIQGANNAGWTSILVRTGVFKFGENSEQFPAKYVCQNVKEAIQLIFELENLK</sequence>
<dbReference type="Pfam" id="PF13344">
    <property type="entry name" value="Hydrolase_6"/>
    <property type="match status" value="1"/>
</dbReference>
<dbReference type="InterPro" id="IPR006357">
    <property type="entry name" value="HAD-SF_hydro_IIA"/>
</dbReference>
<dbReference type="KEGG" id="tet:TTHERM_00760610"/>
<dbReference type="Pfam" id="PF13242">
    <property type="entry name" value="Hydrolase_like"/>
    <property type="match status" value="1"/>
</dbReference>
<protein>
    <submittedName>
        <fullName evidence="1">HAD-family sub IIA hydrolase, TIGR01456, CECR5 containing protein</fullName>
    </submittedName>
</protein>
<evidence type="ECO:0000313" key="2">
    <source>
        <dbReference type="Proteomes" id="UP000009168"/>
    </source>
</evidence>
<dbReference type="PANTHER" id="PTHR14269:SF4">
    <property type="entry name" value="CAT EYE SYNDROME CRITICAL REGION PROTEIN 5"/>
    <property type="match status" value="1"/>
</dbReference>
<dbReference type="OMA" id="RDWASDQ"/>
<keyword evidence="2" id="KW-1185">Reference proteome</keyword>
<dbReference type="GO" id="GO:0005739">
    <property type="term" value="C:mitochondrion"/>
    <property type="evidence" value="ECO:0007669"/>
    <property type="project" value="TreeGrafter"/>
</dbReference>
<reference evidence="2" key="1">
    <citation type="journal article" date="2006" name="PLoS Biol.">
        <title>Macronuclear genome sequence of the ciliate Tetrahymena thermophila, a model eukaryote.</title>
        <authorList>
            <person name="Eisen J.A."/>
            <person name="Coyne R.S."/>
            <person name="Wu M."/>
            <person name="Wu D."/>
            <person name="Thiagarajan M."/>
            <person name="Wortman J.R."/>
            <person name="Badger J.H."/>
            <person name="Ren Q."/>
            <person name="Amedeo P."/>
            <person name="Jones K.M."/>
            <person name="Tallon L.J."/>
            <person name="Delcher A.L."/>
            <person name="Salzberg S.L."/>
            <person name="Silva J.C."/>
            <person name="Haas B.J."/>
            <person name="Majoros W.H."/>
            <person name="Farzad M."/>
            <person name="Carlton J.M."/>
            <person name="Smith R.K. Jr."/>
            <person name="Garg J."/>
            <person name="Pearlman R.E."/>
            <person name="Karrer K.M."/>
            <person name="Sun L."/>
            <person name="Manning G."/>
            <person name="Elde N.C."/>
            <person name="Turkewitz A.P."/>
            <person name="Asai D.J."/>
            <person name="Wilkes D.E."/>
            <person name="Wang Y."/>
            <person name="Cai H."/>
            <person name="Collins K."/>
            <person name="Stewart B.A."/>
            <person name="Lee S.R."/>
            <person name="Wilamowska K."/>
            <person name="Weinberg Z."/>
            <person name="Ruzzo W.L."/>
            <person name="Wloga D."/>
            <person name="Gaertig J."/>
            <person name="Frankel J."/>
            <person name="Tsao C.-C."/>
            <person name="Gorovsky M.A."/>
            <person name="Keeling P.J."/>
            <person name="Waller R.F."/>
            <person name="Patron N.J."/>
            <person name="Cherry J.M."/>
            <person name="Stover N.A."/>
            <person name="Krieger C.J."/>
            <person name="del Toro C."/>
            <person name="Ryder H.F."/>
            <person name="Williamson S.C."/>
            <person name="Barbeau R.A."/>
            <person name="Hamilton E.P."/>
            <person name="Orias E."/>
        </authorList>
    </citation>
    <scope>NUCLEOTIDE SEQUENCE [LARGE SCALE GENOMIC DNA]</scope>
    <source>
        <strain evidence="2">SB210</strain>
    </source>
</reference>
<dbReference type="NCBIfam" id="TIGR01460">
    <property type="entry name" value="HAD-SF-IIA"/>
    <property type="match status" value="1"/>
</dbReference>